<dbReference type="AlphaFoldDB" id="A0AAD1W1R3"/>
<reference evidence="2" key="1">
    <citation type="submission" date="2022-03" db="EMBL/GenBank/DDBJ databases">
        <authorList>
            <person name="Alioto T."/>
            <person name="Alioto T."/>
            <person name="Gomez Garrido J."/>
        </authorList>
    </citation>
    <scope>NUCLEOTIDE SEQUENCE</scope>
</reference>
<organism evidence="2 3">
    <name type="scientific">Pelobates cultripes</name>
    <name type="common">Western spadefoot toad</name>
    <dbReference type="NCBI Taxonomy" id="61616"/>
    <lineage>
        <taxon>Eukaryota</taxon>
        <taxon>Metazoa</taxon>
        <taxon>Chordata</taxon>
        <taxon>Craniata</taxon>
        <taxon>Vertebrata</taxon>
        <taxon>Euteleostomi</taxon>
        <taxon>Amphibia</taxon>
        <taxon>Batrachia</taxon>
        <taxon>Anura</taxon>
        <taxon>Pelobatoidea</taxon>
        <taxon>Pelobatidae</taxon>
        <taxon>Pelobates</taxon>
    </lineage>
</organism>
<proteinExistence type="predicted"/>
<feature type="compositionally biased region" description="Polar residues" evidence="1">
    <location>
        <begin position="34"/>
        <end position="47"/>
    </location>
</feature>
<gene>
    <name evidence="2" type="ORF">PECUL_23A057042</name>
</gene>
<protein>
    <submittedName>
        <fullName evidence="2">Uncharacterized protein</fullName>
    </submittedName>
</protein>
<keyword evidence="3" id="KW-1185">Reference proteome</keyword>
<name>A0AAD1W1R3_PELCU</name>
<evidence type="ECO:0000256" key="1">
    <source>
        <dbReference type="SAM" id="MobiDB-lite"/>
    </source>
</evidence>
<accession>A0AAD1W1R3</accession>
<feature type="region of interest" description="Disordered" evidence="1">
    <location>
        <begin position="32"/>
        <end position="114"/>
    </location>
</feature>
<dbReference type="EMBL" id="OW240914">
    <property type="protein sequence ID" value="CAH2278228.1"/>
    <property type="molecule type" value="Genomic_DNA"/>
</dbReference>
<feature type="compositionally biased region" description="Basic and acidic residues" evidence="1">
    <location>
        <begin position="97"/>
        <end position="111"/>
    </location>
</feature>
<evidence type="ECO:0000313" key="2">
    <source>
        <dbReference type="EMBL" id="CAH2278228.1"/>
    </source>
</evidence>
<sequence length="148" mass="16563">MADAADSTPDYGIVRLRTLAFLDKLLTDFRGTLSPRQPTPALQTSQVHLPKLAPQQPQKRQSTKEARKRRQRPGRWSTEGRKHRPASDSGAYGASSQKDKQNEAGRREQGIQKKTLNIMDTASTLFGSLRLITHPNTWYCTLSMMGIG</sequence>
<dbReference type="Proteomes" id="UP001295444">
    <property type="component" value="Chromosome 03"/>
</dbReference>
<evidence type="ECO:0000313" key="3">
    <source>
        <dbReference type="Proteomes" id="UP001295444"/>
    </source>
</evidence>